<reference evidence="2" key="1">
    <citation type="submission" date="2014-11" db="EMBL/GenBank/DDBJ databases">
        <authorList>
            <person name="Amaro Gonzalez C."/>
        </authorList>
    </citation>
    <scope>NUCLEOTIDE SEQUENCE</scope>
</reference>
<accession>A0A0E9WI26</accession>
<sequence length="100" mass="11425">MSCNRSQRVLCAGHPKIYLVPLPGEIKRRQNHKEQKDNWKTRKAQRRAEIRGTTAVKTGFMQLGGGEIRRDPGYFRRLYGQVDTGDWMNLKKGGTGPIGR</sequence>
<evidence type="ECO:0000256" key="1">
    <source>
        <dbReference type="SAM" id="MobiDB-lite"/>
    </source>
</evidence>
<feature type="compositionally biased region" description="Basic and acidic residues" evidence="1">
    <location>
        <begin position="25"/>
        <end position="47"/>
    </location>
</feature>
<name>A0A0E9WI26_ANGAN</name>
<proteinExistence type="predicted"/>
<feature type="region of interest" description="Disordered" evidence="1">
    <location>
        <begin position="23"/>
        <end position="47"/>
    </location>
</feature>
<dbReference type="AlphaFoldDB" id="A0A0E9WI26"/>
<organism evidence="2">
    <name type="scientific">Anguilla anguilla</name>
    <name type="common">European freshwater eel</name>
    <name type="synonym">Muraena anguilla</name>
    <dbReference type="NCBI Taxonomy" id="7936"/>
    <lineage>
        <taxon>Eukaryota</taxon>
        <taxon>Metazoa</taxon>
        <taxon>Chordata</taxon>
        <taxon>Craniata</taxon>
        <taxon>Vertebrata</taxon>
        <taxon>Euteleostomi</taxon>
        <taxon>Actinopterygii</taxon>
        <taxon>Neopterygii</taxon>
        <taxon>Teleostei</taxon>
        <taxon>Anguilliformes</taxon>
        <taxon>Anguillidae</taxon>
        <taxon>Anguilla</taxon>
    </lineage>
</organism>
<reference evidence="2" key="2">
    <citation type="journal article" date="2015" name="Fish Shellfish Immunol.">
        <title>Early steps in the European eel (Anguilla anguilla)-Vibrio vulnificus interaction in the gills: Role of the RtxA13 toxin.</title>
        <authorList>
            <person name="Callol A."/>
            <person name="Pajuelo D."/>
            <person name="Ebbesson L."/>
            <person name="Teles M."/>
            <person name="MacKenzie S."/>
            <person name="Amaro C."/>
        </authorList>
    </citation>
    <scope>NUCLEOTIDE SEQUENCE</scope>
</reference>
<protein>
    <submittedName>
        <fullName evidence="2">Uncharacterized protein</fullName>
    </submittedName>
</protein>
<evidence type="ECO:0000313" key="2">
    <source>
        <dbReference type="EMBL" id="JAH90007.1"/>
    </source>
</evidence>
<dbReference type="EMBL" id="GBXM01018570">
    <property type="protein sequence ID" value="JAH90007.1"/>
    <property type="molecule type" value="Transcribed_RNA"/>
</dbReference>